<evidence type="ECO:0000313" key="8">
    <source>
        <dbReference type="EMBL" id="KTT69627.1"/>
    </source>
</evidence>
<feature type="region of interest" description="Disordered" evidence="6">
    <location>
        <begin position="23"/>
        <end position="47"/>
    </location>
</feature>
<dbReference type="AlphaFoldDB" id="A0A147HXI3"/>
<dbReference type="InterPro" id="IPR010583">
    <property type="entry name" value="MipA"/>
</dbReference>
<dbReference type="Proteomes" id="UP000074310">
    <property type="component" value="Unassembled WGS sequence"/>
</dbReference>
<dbReference type="RefSeq" id="WP_058756592.1">
    <property type="nucleotide sequence ID" value="NZ_LDTB01000064.1"/>
</dbReference>
<organism evidence="8 9">
    <name type="scientific">Sphingomonas endophytica</name>
    <dbReference type="NCBI Taxonomy" id="869719"/>
    <lineage>
        <taxon>Bacteria</taxon>
        <taxon>Pseudomonadati</taxon>
        <taxon>Pseudomonadota</taxon>
        <taxon>Alphaproteobacteria</taxon>
        <taxon>Sphingomonadales</taxon>
        <taxon>Sphingomonadaceae</taxon>
        <taxon>Sphingomonas</taxon>
    </lineage>
</organism>
<comment type="subcellular location">
    <subcellularLocation>
        <location evidence="1">Cell outer membrane</location>
    </subcellularLocation>
</comment>
<comment type="similarity">
    <text evidence="2">Belongs to the MipA/OmpV family.</text>
</comment>
<dbReference type="PANTHER" id="PTHR38776:SF1">
    <property type="entry name" value="MLTA-INTERACTING PROTEIN-RELATED"/>
    <property type="match status" value="1"/>
</dbReference>
<sequence>MEVTMRGTGLLACLGAMALSPPAAAQDAPPVEPAPIDSQLPPDTTPPPVTMRVQVATGPQWQPWYPGDDQRRLSPWFSLSRTRGDTPFAFGAPDDGTNLTFLRRGTTELAVAVRREGRRRQGDLIPGLPGVGRTFELGGSVETWTGDRWRWRGDLRKGLGGHRGWISQLGADYVRRDGDRWIVSLGPRVLLGDARYQRAWFGVDERAAAATGLGIYRPRAGLRSVAATGSWSMEVSRHWGVEGQFTYERLVADAYRSPIMHDWNSRNQIQVAIGLHYTFSVKVPDRGIWRIIR</sequence>
<proteinExistence type="inferred from homology"/>
<reference evidence="8 9" key="1">
    <citation type="journal article" date="2016" name="Front. Microbiol.">
        <title>Genomic Resource of Rice Seed Associated Bacteria.</title>
        <authorList>
            <person name="Midha S."/>
            <person name="Bansal K."/>
            <person name="Sharma S."/>
            <person name="Kumar N."/>
            <person name="Patil P.P."/>
            <person name="Chaudhry V."/>
            <person name="Patil P.B."/>
        </authorList>
    </citation>
    <scope>NUCLEOTIDE SEQUENCE [LARGE SCALE GENOMIC DNA]</scope>
    <source>
        <strain evidence="8 9">NS334</strain>
    </source>
</reference>
<dbReference type="PATRIC" id="fig|869719.3.peg.2900"/>
<evidence type="ECO:0008006" key="10">
    <source>
        <dbReference type="Google" id="ProtNLM"/>
    </source>
</evidence>
<evidence type="ECO:0000256" key="4">
    <source>
        <dbReference type="ARBA" id="ARBA00023136"/>
    </source>
</evidence>
<evidence type="ECO:0000256" key="6">
    <source>
        <dbReference type="SAM" id="MobiDB-lite"/>
    </source>
</evidence>
<dbReference type="EMBL" id="LDTB01000064">
    <property type="protein sequence ID" value="KTT69627.1"/>
    <property type="molecule type" value="Genomic_DNA"/>
</dbReference>
<protein>
    <recommendedName>
        <fullName evidence="10">Outer membrane protein beta-barrel domain-containing protein</fullName>
    </recommendedName>
</protein>
<keyword evidence="5" id="KW-0998">Cell outer membrane</keyword>
<keyword evidence="3 7" id="KW-0732">Signal</keyword>
<feature type="signal peptide" evidence="7">
    <location>
        <begin position="1"/>
        <end position="25"/>
    </location>
</feature>
<keyword evidence="4" id="KW-0472">Membrane</keyword>
<accession>A0A147HXI3</accession>
<evidence type="ECO:0000313" key="9">
    <source>
        <dbReference type="Proteomes" id="UP000074310"/>
    </source>
</evidence>
<gene>
    <name evidence="8" type="ORF">NS334_14125</name>
</gene>
<comment type="caution">
    <text evidence="8">The sequence shown here is derived from an EMBL/GenBank/DDBJ whole genome shotgun (WGS) entry which is preliminary data.</text>
</comment>
<dbReference type="GO" id="GO:0009279">
    <property type="term" value="C:cell outer membrane"/>
    <property type="evidence" value="ECO:0007669"/>
    <property type="project" value="UniProtKB-SubCell"/>
</dbReference>
<evidence type="ECO:0000256" key="1">
    <source>
        <dbReference type="ARBA" id="ARBA00004442"/>
    </source>
</evidence>
<evidence type="ECO:0000256" key="7">
    <source>
        <dbReference type="SAM" id="SignalP"/>
    </source>
</evidence>
<evidence type="ECO:0000256" key="3">
    <source>
        <dbReference type="ARBA" id="ARBA00022729"/>
    </source>
</evidence>
<evidence type="ECO:0000256" key="2">
    <source>
        <dbReference type="ARBA" id="ARBA00005722"/>
    </source>
</evidence>
<keyword evidence="9" id="KW-1185">Reference proteome</keyword>
<dbReference type="PANTHER" id="PTHR38776">
    <property type="entry name" value="MLTA-INTERACTING PROTEIN-RELATED"/>
    <property type="match status" value="1"/>
</dbReference>
<evidence type="ECO:0000256" key="5">
    <source>
        <dbReference type="ARBA" id="ARBA00023237"/>
    </source>
</evidence>
<name>A0A147HXI3_9SPHN</name>
<feature type="chain" id="PRO_5007547952" description="Outer membrane protein beta-barrel domain-containing protein" evidence="7">
    <location>
        <begin position="26"/>
        <end position="293"/>
    </location>
</feature>
<dbReference type="Pfam" id="PF06629">
    <property type="entry name" value="MipA"/>
    <property type="match status" value="1"/>
</dbReference>